<dbReference type="GO" id="GO:0016787">
    <property type="term" value="F:hydrolase activity"/>
    <property type="evidence" value="ECO:0007669"/>
    <property type="project" value="UniProtKB-KW"/>
</dbReference>
<sequence length="395" mass="42193">MTHLGKIDMAEVTRLTREGRLQDAMAMLRGARVDAPAASGSVRDAEPAPSEDTSRVLDMQPPAPNNPEVLRGVLGRMRQRLGRSLPGRSTGFPIDRAPVELPDGARFEERRYTASAGTLAYKLYIPSGYRGQPLPLVVMLHGCTQSPDDFAAGTGMNTLAEQELVLVAYPAQSLATSATKCWSWFRPEDQHRGRGEPALIAGITREIIRDYAVDPDRVYIAGLSAGGAAAAIMGATYPDLYAAIGVHSGLAYGAADDMPSALLAMRQGGASSDTSRHRHHWPDGKAPLVPTIVFHGDLDTTVNPINADQVIAGTPGVARLRKTLSQGESAGGIRYTRSVYADDAGRAQLEQWVLHGAGHAWSGGSADGSYTEPRGPDASREMLRFFMQHARSAGA</sequence>
<organism evidence="4 5">
    <name type="scientific">Thiocapsa rosea</name>
    <dbReference type="NCBI Taxonomy" id="69360"/>
    <lineage>
        <taxon>Bacteria</taxon>
        <taxon>Pseudomonadati</taxon>
        <taxon>Pseudomonadota</taxon>
        <taxon>Gammaproteobacteria</taxon>
        <taxon>Chromatiales</taxon>
        <taxon>Chromatiaceae</taxon>
        <taxon>Thiocapsa</taxon>
    </lineage>
</organism>
<dbReference type="AlphaFoldDB" id="A0A495V986"/>
<reference evidence="4 5" key="1">
    <citation type="submission" date="2018-10" db="EMBL/GenBank/DDBJ databases">
        <title>Genomic Encyclopedia of Archaeal and Bacterial Type Strains, Phase II (KMG-II): from individual species to whole genera.</title>
        <authorList>
            <person name="Goeker M."/>
        </authorList>
    </citation>
    <scope>NUCLEOTIDE SEQUENCE [LARGE SCALE GENOMIC DNA]</scope>
    <source>
        <strain evidence="4 5">DSM 235</strain>
    </source>
</reference>
<dbReference type="InterPro" id="IPR050955">
    <property type="entry name" value="Plant_Biomass_Hydrol_Est"/>
</dbReference>
<evidence type="ECO:0000313" key="4">
    <source>
        <dbReference type="EMBL" id="RKT45951.1"/>
    </source>
</evidence>
<protein>
    <submittedName>
        <fullName evidence="4">Poly(Hydroxyalkanoate) depolymerase family esterase</fullName>
    </submittedName>
</protein>
<comment type="caution">
    <text evidence="4">The sequence shown here is derived from an EMBL/GenBank/DDBJ whole genome shotgun (WGS) entry which is preliminary data.</text>
</comment>
<evidence type="ECO:0000256" key="3">
    <source>
        <dbReference type="SAM" id="MobiDB-lite"/>
    </source>
</evidence>
<dbReference type="NCBIfam" id="TIGR01840">
    <property type="entry name" value="esterase_phb"/>
    <property type="match status" value="1"/>
</dbReference>
<dbReference type="InterPro" id="IPR010126">
    <property type="entry name" value="Esterase_phb"/>
</dbReference>
<keyword evidence="1" id="KW-0732">Signal</keyword>
<dbReference type="GO" id="GO:0005576">
    <property type="term" value="C:extracellular region"/>
    <property type="evidence" value="ECO:0007669"/>
    <property type="project" value="InterPro"/>
</dbReference>
<evidence type="ECO:0000256" key="1">
    <source>
        <dbReference type="ARBA" id="ARBA00022729"/>
    </source>
</evidence>
<dbReference type="Gene3D" id="3.40.50.1820">
    <property type="entry name" value="alpha/beta hydrolase"/>
    <property type="match status" value="1"/>
</dbReference>
<dbReference type="Proteomes" id="UP000274556">
    <property type="component" value="Unassembled WGS sequence"/>
</dbReference>
<gene>
    <name evidence="4" type="ORF">BDD21_3441</name>
</gene>
<dbReference type="RefSeq" id="WP_120798135.1">
    <property type="nucleotide sequence ID" value="NZ_RBXL01000001.1"/>
</dbReference>
<dbReference type="PANTHER" id="PTHR43037:SF1">
    <property type="entry name" value="BLL1128 PROTEIN"/>
    <property type="match status" value="1"/>
</dbReference>
<dbReference type="SUPFAM" id="SSF53474">
    <property type="entry name" value="alpha/beta-Hydrolases"/>
    <property type="match status" value="1"/>
</dbReference>
<keyword evidence="2" id="KW-0378">Hydrolase</keyword>
<name>A0A495V986_9GAMM</name>
<dbReference type="Pfam" id="PF10503">
    <property type="entry name" value="Esterase_PHB"/>
    <property type="match status" value="1"/>
</dbReference>
<evidence type="ECO:0000256" key="2">
    <source>
        <dbReference type="ARBA" id="ARBA00022801"/>
    </source>
</evidence>
<dbReference type="OrthoDB" id="5291933at2"/>
<feature type="region of interest" description="Disordered" evidence="3">
    <location>
        <begin position="34"/>
        <end position="68"/>
    </location>
</feature>
<keyword evidence="5" id="KW-1185">Reference proteome</keyword>
<dbReference type="InterPro" id="IPR029058">
    <property type="entry name" value="AB_hydrolase_fold"/>
</dbReference>
<proteinExistence type="predicted"/>
<dbReference type="SMR" id="A0A495V986"/>
<accession>A0A495V986</accession>
<evidence type="ECO:0000313" key="5">
    <source>
        <dbReference type="Proteomes" id="UP000274556"/>
    </source>
</evidence>
<dbReference type="EMBL" id="RBXL01000001">
    <property type="protein sequence ID" value="RKT45951.1"/>
    <property type="molecule type" value="Genomic_DNA"/>
</dbReference>
<dbReference type="PANTHER" id="PTHR43037">
    <property type="entry name" value="UNNAMED PRODUCT-RELATED"/>
    <property type="match status" value="1"/>
</dbReference>